<protein>
    <submittedName>
        <fullName evidence="1">Uncharacterized protein</fullName>
    </submittedName>
</protein>
<reference evidence="1" key="1">
    <citation type="journal article" date="2015" name="Sci. Rep.">
        <title>Tissue- and time-dependent transcription in Ixodes ricinus salivary glands and midguts when blood feeding on the vertebrate host.</title>
        <authorList>
            <person name="Kotsyfakis M."/>
            <person name="Schwarz A."/>
            <person name="Erhart J."/>
            <person name="Ribeiro J.M."/>
        </authorList>
    </citation>
    <scope>NUCLEOTIDE SEQUENCE</scope>
    <source>
        <tissue evidence="1">Salivary gland and midgut</tissue>
    </source>
</reference>
<sequence>SLKGWVVESGCIRAGSATARKNDQYLSSFFKTKALSEAWGGGGAHVGIRHSGAGHMYASRSSRSRRYEAG</sequence>
<evidence type="ECO:0000313" key="1">
    <source>
        <dbReference type="EMBL" id="JAB82084.1"/>
    </source>
</evidence>
<feature type="non-terminal residue" evidence="1">
    <location>
        <position position="1"/>
    </location>
</feature>
<accession>V5HUE8</accession>
<proteinExistence type="evidence at transcript level"/>
<name>V5HUE8_IXORI</name>
<dbReference type="AlphaFoldDB" id="V5HUE8"/>
<organism evidence="1">
    <name type="scientific">Ixodes ricinus</name>
    <name type="common">Common tick</name>
    <name type="synonym">Acarus ricinus</name>
    <dbReference type="NCBI Taxonomy" id="34613"/>
    <lineage>
        <taxon>Eukaryota</taxon>
        <taxon>Metazoa</taxon>
        <taxon>Ecdysozoa</taxon>
        <taxon>Arthropoda</taxon>
        <taxon>Chelicerata</taxon>
        <taxon>Arachnida</taxon>
        <taxon>Acari</taxon>
        <taxon>Parasitiformes</taxon>
        <taxon>Ixodida</taxon>
        <taxon>Ixodoidea</taxon>
        <taxon>Ixodidae</taxon>
        <taxon>Ixodinae</taxon>
        <taxon>Ixodes</taxon>
    </lineage>
</organism>
<dbReference type="EMBL" id="GANP01002384">
    <property type="protein sequence ID" value="JAB82084.1"/>
    <property type="molecule type" value="mRNA"/>
</dbReference>